<evidence type="ECO:0000313" key="2">
    <source>
        <dbReference type="Proteomes" id="UP000004386"/>
    </source>
</evidence>
<proteinExistence type="predicted"/>
<protein>
    <submittedName>
        <fullName evidence="1">Uncharacterized protein</fullName>
    </submittedName>
</protein>
<dbReference type="Proteomes" id="UP000004386">
    <property type="component" value="Unassembled WGS sequence"/>
</dbReference>
<dbReference type="HOGENOM" id="CLU_2956036_0_0_5"/>
<dbReference type="AlphaFoldDB" id="C4WEJ3"/>
<sequence length="59" mass="7122">MRYKFPQYTPYRCLNSLLLGWFLHHVRAASNDLQKFCFPWVPWVVVNFGNRFVTSRENA</sequence>
<name>C4WEJ3_9HYPH</name>
<reference evidence="1 2" key="1">
    <citation type="submission" date="2009-05" db="EMBL/GenBank/DDBJ databases">
        <authorList>
            <person name="Setubal J.C."/>
            <person name="Boyle S."/>
            <person name="Crasta O.R."/>
            <person name="Gillespie J.J."/>
            <person name="Kenyon R.W."/>
            <person name="Lu J."/>
            <person name="Mane S."/>
            <person name="Nagrani S."/>
            <person name="Shallom J.M."/>
            <person name="Shallom S."/>
            <person name="Shukla M."/>
            <person name="Snyder E.E."/>
            <person name="Sobral B.W."/>
            <person name="Wattam A.R."/>
            <person name="Will R."/>
            <person name="Williams K."/>
            <person name="Yoo H."/>
            <person name="Munk C."/>
            <person name="Tapia R."/>
            <person name="Green L."/>
            <person name="Rogers Y."/>
            <person name="Detter J.C."/>
            <person name="Bruce D."/>
            <person name="Brettin T.S."/>
            <person name="Tsolis R."/>
        </authorList>
    </citation>
    <scope>NUCLEOTIDE SEQUENCE [LARGE SCALE GENOMIC DNA]</scope>
    <source>
        <strain evidence="1 2">LMG 3301</strain>
    </source>
</reference>
<gene>
    <name evidence="1" type="ORF">OINT_1002511</name>
</gene>
<dbReference type="EMBL" id="ACQA01000001">
    <property type="protein sequence ID" value="EEQ97029.1"/>
    <property type="molecule type" value="Genomic_DNA"/>
</dbReference>
<accession>C4WEJ3</accession>
<comment type="caution">
    <text evidence="1">The sequence shown here is derived from an EMBL/GenBank/DDBJ whole genome shotgun (WGS) entry which is preliminary data.</text>
</comment>
<evidence type="ECO:0000313" key="1">
    <source>
        <dbReference type="EMBL" id="EEQ97029.1"/>
    </source>
</evidence>
<organism evidence="1 2">
    <name type="scientific">Brucella intermedia LMG 3301</name>
    <dbReference type="NCBI Taxonomy" id="641118"/>
    <lineage>
        <taxon>Bacteria</taxon>
        <taxon>Pseudomonadati</taxon>
        <taxon>Pseudomonadota</taxon>
        <taxon>Alphaproteobacteria</taxon>
        <taxon>Hyphomicrobiales</taxon>
        <taxon>Brucellaceae</taxon>
        <taxon>Brucella/Ochrobactrum group</taxon>
        <taxon>Brucella</taxon>
    </lineage>
</organism>